<keyword evidence="1 3" id="KW-0378">Hydrolase</keyword>
<dbReference type="Gene3D" id="2.40.260.10">
    <property type="entry name" value="Sortase"/>
    <property type="match status" value="1"/>
</dbReference>
<comment type="caution">
    <text evidence="3">The sequence shown here is derived from an EMBL/GenBank/DDBJ whole genome shotgun (WGS) entry which is preliminary data.</text>
</comment>
<dbReference type="InterPro" id="IPR005754">
    <property type="entry name" value="Sortase"/>
</dbReference>
<dbReference type="InterPro" id="IPR009835">
    <property type="entry name" value="SrtB"/>
</dbReference>
<evidence type="ECO:0000313" key="4">
    <source>
        <dbReference type="Proteomes" id="UP000823904"/>
    </source>
</evidence>
<evidence type="ECO:0000256" key="1">
    <source>
        <dbReference type="ARBA" id="ARBA00022801"/>
    </source>
</evidence>
<dbReference type="Proteomes" id="UP000823904">
    <property type="component" value="Unassembled WGS sequence"/>
</dbReference>
<dbReference type="SUPFAM" id="SSF63817">
    <property type="entry name" value="Sortase"/>
    <property type="match status" value="1"/>
</dbReference>
<dbReference type="AlphaFoldDB" id="A0A9D2PHE9"/>
<protein>
    <submittedName>
        <fullName evidence="3">Class B sortase</fullName>
        <ecNumber evidence="3">3.4.22.71</ecNumber>
    </submittedName>
</protein>
<reference evidence="3" key="1">
    <citation type="journal article" date="2021" name="PeerJ">
        <title>Extensive microbial diversity within the chicken gut microbiome revealed by metagenomics and culture.</title>
        <authorList>
            <person name="Gilroy R."/>
            <person name="Ravi A."/>
            <person name="Getino M."/>
            <person name="Pursley I."/>
            <person name="Horton D.L."/>
            <person name="Alikhan N.F."/>
            <person name="Baker D."/>
            <person name="Gharbi K."/>
            <person name="Hall N."/>
            <person name="Watson M."/>
            <person name="Adriaenssens E.M."/>
            <person name="Foster-Nyarko E."/>
            <person name="Jarju S."/>
            <person name="Secka A."/>
            <person name="Antonio M."/>
            <person name="Oren A."/>
            <person name="Chaudhuri R.R."/>
            <person name="La Ragione R."/>
            <person name="Hildebrand F."/>
            <person name="Pallen M.J."/>
        </authorList>
    </citation>
    <scope>NUCLEOTIDE SEQUENCE</scope>
    <source>
        <strain evidence="3">ChiSjej3B21-8574</strain>
    </source>
</reference>
<dbReference type="NCBIfam" id="TIGR03064">
    <property type="entry name" value="sortase_srtB"/>
    <property type="match status" value="1"/>
</dbReference>
<evidence type="ECO:0000256" key="2">
    <source>
        <dbReference type="PIRSR" id="PIRSR605754-1"/>
    </source>
</evidence>
<dbReference type="EC" id="3.4.22.71" evidence="3"/>
<dbReference type="InterPro" id="IPR023365">
    <property type="entry name" value="Sortase_dom-sf"/>
</dbReference>
<name>A0A9D2PHE9_9FIRM</name>
<evidence type="ECO:0000313" key="3">
    <source>
        <dbReference type="EMBL" id="HJC50284.1"/>
    </source>
</evidence>
<feature type="active site" description="Acyl-thioester intermediate" evidence="2">
    <location>
        <position position="210"/>
    </location>
</feature>
<gene>
    <name evidence="3" type="primary">srtB</name>
    <name evidence="3" type="ORF">H9754_06870</name>
</gene>
<accession>A0A9D2PHE9</accession>
<dbReference type="GO" id="GO:0016787">
    <property type="term" value="F:hydrolase activity"/>
    <property type="evidence" value="ECO:0007669"/>
    <property type="project" value="UniProtKB-KW"/>
</dbReference>
<dbReference type="EMBL" id="DWWD01000026">
    <property type="protein sequence ID" value="HJC50284.1"/>
    <property type="molecule type" value="Genomic_DNA"/>
</dbReference>
<proteinExistence type="predicted"/>
<sequence length="230" mass="26378">MICTAVFVFCGWQLYRYYHAYRQAEQEYEEVKEGAGSRENGREIDFKSLQKTNQDVIGWICADGTSIDYPIVKSHDNEEYLSRTFQGTSNRSGAIFMDKNCSSDFESDNNVIYGHHMRDGSMFADLLDFRDASFLKEHHQIMVYTPEKDLKLEVISAYAASGDTLIPVTFASEDEKRSYISEILEKSDVSANVSVEDQKKIGKLYTFVTCSYEEENNRTFVHAVESDDMT</sequence>
<feature type="active site" description="Proton donor/acceptor" evidence="2">
    <location>
        <position position="115"/>
    </location>
</feature>
<dbReference type="CDD" id="cd05826">
    <property type="entry name" value="Sortase_B"/>
    <property type="match status" value="1"/>
</dbReference>
<organism evidence="3 4">
    <name type="scientific">Candidatus Anaerostipes avistercoris</name>
    <dbReference type="NCBI Taxonomy" id="2838462"/>
    <lineage>
        <taxon>Bacteria</taxon>
        <taxon>Bacillati</taxon>
        <taxon>Bacillota</taxon>
        <taxon>Clostridia</taxon>
        <taxon>Lachnospirales</taxon>
        <taxon>Lachnospiraceae</taxon>
        <taxon>Anaerostipes</taxon>
    </lineage>
</organism>
<reference evidence="3" key="2">
    <citation type="submission" date="2021-04" db="EMBL/GenBank/DDBJ databases">
        <authorList>
            <person name="Gilroy R."/>
        </authorList>
    </citation>
    <scope>NUCLEOTIDE SEQUENCE</scope>
    <source>
        <strain evidence="3">ChiSjej3B21-8574</strain>
    </source>
</reference>
<dbReference type="Pfam" id="PF04203">
    <property type="entry name" value="Sortase"/>
    <property type="match status" value="1"/>
</dbReference>